<keyword evidence="1" id="KW-0472">Membrane</keyword>
<dbReference type="EMBL" id="AC148819">
    <property type="protein sequence ID" value="ABD28481.2"/>
    <property type="molecule type" value="Genomic_DNA"/>
</dbReference>
<evidence type="ECO:0000313" key="2">
    <source>
        <dbReference type="EMBL" id="ABD28481.2"/>
    </source>
</evidence>
<evidence type="ECO:0008006" key="3">
    <source>
        <dbReference type="Google" id="ProtNLM"/>
    </source>
</evidence>
<protein>
    <recommendedName>
        <fullName evidence="3">Calcineurin-like phosphoesterase domain-containing protein</fullName>
    </recommendedName>
</protein>
<keyword evidence="1" id="KW-1133">Transmembrane helix</keyword>
<name>Q2HVG6_MEDTR</name>
<organism evidence="2">
    <name type="scientific">Medicago truncatula</name>
    <name type="common">Barrel medic</name>
    <name type="synonym">Medicago tribuloides</name>
    <dbReference type="NCBI Taxonomy" id="3880"/>
    <lineage>
        <taxon>Eukaryota</taxon>
        <taxon>Viridiplantae</taxon>
        <taxon>Streptophyta</taxon>
        <taxon>Embryophyta</taxon>
        <taxon>Tracheophyta</taxon>
        <taxon>Spermatophyta</taxon>
        <taxon>Magnoliopsida</taxon>
        <taxon>eudicotyledons</taxon>
        <taxon>Gunneridae</taxon>
        <taxon>Pentapetalae</taxon>
        <taxon>rosids</taxon>
        <taxon>fabids</taxon>
        <taxon>Fabales</taxon>
        <taxon>Fabaceae</taxon>
        <taxon>Papilionoideae</taxon>
        <taxon>50 kb inversion clade</taxon>
        <taxon>NPAAA clade</taxon>
        <taxon>Hologalegina</taxon>
        <taxon>IRL clade</taxon>
        <taxon>Trifolieae</taxon>
        <taxon>Medicago</taxon>
    </lineage>
</organism>
<dbReference type="AlphaFoldDB" id="Q2HVG6"/>
<gene>
    <name evidence="2" type="ORF">MtrDRAFT_AC148819g30v2</name>
</gene>
<dbReference type="InterPro" id="IPR029052">
    <property type="entry name" value="Metallo-depent_PP-like"/>
</dbReference>
<dbReference type="ProMEX" id="Q2HVG6"/>
<reference evidence="2" key="2">
    <citation type="submission" date="2007-03" db="EMBL/GenBank/DDBJ databases">
        <authorList>
            <consortium name="The International Medicago Genome Annotation Group"/>
        </authorList>
    </citation>
    <scope>NUCLEOTIDE SEQUENCE</scope>
</reference>
<proteinExistence type="predicted"/>
<feature type="transmembrane region" description="Helical" evidence="1">
    <location>
        <begin position="113"/>
        <end position="136"/>
    </location>
</feature>
<sequence>MDSYNTKTTREKNWKHSLLYLTFIISILHLTHQTNFSRKLLIGNQTVRIKKTPQLPLRFRSDGTFKILQVADMHFGNGITKCRDVLASEFEFCSDLNTTLFLKRVIQDETPDFIAFTGNLFVFGLFLFLFPFLWIFCFGVDGAECSGFIAFSSDLLK</sequence>
<dbReference type="PANTHER" id="PTHR32440">
    <property type="entry name" value="PHOSPHATASE DCR2-RELATED-RELATED"/>
    <property type="match status" value="1"/>
</dbReference>
<reference evidence="2" key="1">
    <citation type="submission" date="2004-05" db="EMBL/GenBank/DDBJ databases">
        <authorList>
            <person name="Town C.D."/>
        </authorList>
    </citation>
    <scope>NUCLEOTIDE SEQUENCE</scope>
</reference>
<evidence type="ECO:0000256" key="1">
    <source>
        <dbReference type="SAM" id="Phobius"/>
    </source>
</evidence>
<keyword evidence="1" id="KW-0812">Transmembrane</keyword>
<dbReference type="PANTHER" id="PTHR32440:SF2">
    <property type="entry name" value="INACTIVE PURPLE ACID PHOSPHATASE 28-RELATED"/>
    <property type="match status" value="1"/>
</dbReference>
<dbReference type="SUPFAM" id="SSF56300">
    <property type="entry name" value="Metallo-dependent phosphatases"/>
    <property type="match status" value="1"/>
</dbReference>
<accession>Q2HVG6</accession>